<protein>
    <submittedName>
        <fullName evidence="3">GIY-YIG nuclease family protein</fullName>
    </submittedName>
</protein>
<comment type="similarity">
    <text evidence="1">Belongs to the UPF0213 family.</text>
</comment>
<dbReference type="SMART" id="SM00465">
    <property type="entry name" value="GIYc"/>
    <property type="match status" value="1"/>
</dbReference>
<gene>
    <name evidence="3" type="ORF">RQX22_09870</name>
</gene>
<evidence type="ECO:0000256" key="1">
    <source>
        <dbReference type="ARBA" id="ARBA00007435"/>
    </source>
</evidence>
<dbReference type="InterPro" id="IPR035901">
    <property type="entry name" value="GIY-YIG_endonuc_sf"/>
</dbReference>
<proteinExistence type="inferred from homology"/>
<dbReference type="Pfam" id="PF01541">
    <property type="entry name" value="GIY-YIG"/>
    <property type="match status" value="1"/>
</dbReference>
<comment type="caution">
    <text evidence="3">The sequence shown here is derived from an EMBL/GenBank/DDBJ whole genome shotgun (WGS) entry which is preliminary data.</text>
</comment>
<dbReference type="CDD" id="cd10448">
    <property type="entry name" value="GIY-YIG_unchar_3"/>
    <property type="match status" value="1"/>
</dbReference>
<evidence type="ECO:0000259" key="2">
    <source>
        <dbReference type="PROSITE" id="PS50164"/>
    </source>
</evidence>
<dbReference type="InterPro" id="IPR050190">
    <property type="entry name" value="UPF0213_domain"/>
</dbReference>
<organism evidence="3 4">
    <name type="scientific">Sphingosinicella rhizophila</name>
    <dbReference type="NCBI Taxonomy" id="3050082"/>
    <lineage>
        <taxon>Bacteria</taxon>
        <taxon>Pseudomonadati</taxon>
        <taxon>Pseudomonadota</taxon>
        <taxon>Alphaproteobacteria</taxon>
        <taxon>Sphingomonadales</taxon>
        <taxon>Sphingosinicellaceae</taxon>
        <taxon>Sphingosinicella</taxon>
    </lineage>
</organism>
<keyword evidence="4" id="KW-1185">Reference proteome</keyword>
<sequence length="108" mass="12595">MNRDPFVYILASGFRGTLYIGVTSDLMRRIWEHRSGEKSGFATRHRVHRLVYFDQFGTMDLAIAREKQLKNWRRQWKVSLIEERNPQWEDLAVALGFDALSSAAHPSS</sequence>
<reference evidence="3 4" key="1">
    <citation type="submission" date="2023-05" db="EMBL/GenBank/DDBJ databases">
        <authorList>
            <person name="Guo Y."/>
        </authorList>
    </citation>
    <scope>NUCLEOTIDE SEQUENCE [LARGE SCALE GENOMIC DNA]</scope>
    <source>
        <strain evidence="3 4">GR2756</strain>
    </source>
</reference>
<dbReference type="PROSITE" id="PS50164">
    <property type="entry name" value="GIY_YIG"/>
    <property type="match status" value="1"/>
</dbReference>
<name>A0ABU3Q774_9SPHN</name>
<dbReference type="InterPro" id="IPR000305">
    <property type="entry name" value="GIY-YIG_endonuc"/>
</dbReference>
<dbReference type="EMBL" id="JAVUPU010000004">
    <property type="protein sequence ID" value="MDT9599257.1"/>
    <property type="molecule type" value="Genomic_DNA"/>
</dbReference>
<dbReference type="Gene3D" id="3.40.1440.10">
    <property type="entry name" value="GIY-YIG endonuclease"/>
    <property type="match status" value="1"/>
</dbReference>
<dbReference type="Proteomes" id="UP001259572">
    <property type="component" value="Unassembled WGS sequence"/>
</dbReference>
<evidence type="ECO:0000313" key="3">
    <source>
        <dbReference type="EMBL" id="MDT9599257.1"/>
    </source>
</evidence>
<feature type="domain" description="GIY-YIG" evidence="2">
    <location>
        <begin position="3"/>
        <end position="79"/>
    </location>
</feature>
<accession>A0ABU3Q774</accession>
<dbReference type="PANTHER" id="PTHR34477:SF5">
    <property type="entry name" value="BSL5627 PROTEIN"/>
    <property type="match status" value="1"/>
</dbReference>
<dbReference type="RefSeq" id="WP_315726007.1">
    <property type="nucleotide sequence ID" value="NZ_JAVUPU010000004.1"/>
</dbReference>
<evidence type="ECO:0000313" key="4">
    <source>
        <dbReference type="Proteomes" id="UP001259572"/>
    </source>
</evidence>
<dbReference type="PANTHER" id="PTHR34477">
    <property type="entry name" value="UPF0213 PROTEIN YHBQ"/>
    <property type="match status" value="1"/>
</dbReference>
<dbReference type="SUPFAM" id="SSF82771">
    <property type="entry name" value="GIY-YIG endonuclease"/>
    <property type="match status" value="1"/>
</dbReference>